<gene>
    <name evidence="2" type="ORF">Pmar_PMAR012503</name>
</gene>
<evidence type="ECO:0000313" key="3">
    <source>
        <dbReference type="Proteomes" id="UP000007800"/>
    </source>
</evidence>
<dbReference type="InParanoid" id="C5K7I7"/>
<sequence length="56" mass="6172">MALSIDSYQETQAEQGESLTADDMIRPSGAYVPIETAGMVYRWSDTTVQCVQVTLN</sequence>
<reference evidence="2 3" key="1">
    <citation type="submission" date="2008-07" db="EMBL/GenBank/DDBJ databases">
        <authorList>
            <person name="El-Sayed N."/>
            <person name="Caler E."/>
            <person name="Inman J."/>
            <person name="Amedeo P."/>
            <person name="Hass B."/>
            <person name="Wortman J."/>
        </authorList>
    </citation>
    <scope>NUCLEOTIDE SEQUENCE [LARGE SCALE GENOMIC DNA]</scope>
    <source>
        <strain evidence="3">ATCC 50983 / TXsc</strain>
    </source>
</reference>
<feature type="compositionally biased region" description="Polar residues" evidence="1">
    <location>
        <begin position="1"/>
        <end position="18"/>
    </location>
</feature>
<dbReference type="AlphaFoldDB" id="C5K7I7"/>
<organism evidence="3">
    <name type="scientific">Perkinsus marinus (strain ATCC 50983 / TXsc)</name>
    <dbReference type="NCBI Taxonomy" id="423536"/>
    <lineage>
        <taxon>Eukaryota</taxon>
        <taxon>Sar</taxon>
        <taxon>Alveolata</taxon>
        <taxon>Perkinsozoa</taxon>
        <taxon>Perkinsea</taxon>
        <taxon>Perkinsida</taxon>
        <taxon>Perkinsidae</taxon>
        <taxon>Perkinsus</taxon>
    </lineage>
</organism>
<keyword evidence="3" id="KW-1185">Reference proteome</keyword>
<feature type="region of interest" description="Disordered" evidence="1">
    <location>
        <begin position="1"/>
        <end position="24"/>
    </location>
</feature>
<dbReference type="Proteomes" id="UP000007800">
    <property type="component" value="Unassembled WGS sequence"/>
</dbReference>
<evidence type="ECO:0000256" key="1">
    <source>
        <dbReference type="SAM" id="MobiDB-lite"/>
    </source>
</evidence>
<dbReference type="GeneID" id="9039783"/>
<evidence type="ECO:0000313" key="2">
    <source>
        <dbReference type="EMBL" id="EER19522.1"/>
    </source>
</evidence>
<dbReference type="EMBL" id="GG671079">
    <property type="protein sequence ID" value="EER19522.1"/>
    <property type="molecule type" value="Genomic_DNA"/>
</dbReference>
<proteinExistence type="predicted"/>
<dbReference type="RefSeq" id="XP_002787726.1">
    <property type="nucleotide sequence ID" value="XM_002787680.1"/>
</dbReference>
<name>C5K7I7_PERM5</name>
<protein>
    <submittedName>
        <fullName evidence="2">Uncharacterized protein</fullName>
    </submittedName>
</protein>
<accession>C5K7I7</accession>